<evidence type="ECO:0000313" key="7">
    <source>
        <dbReference type="EMBL" id="KAL3821918.1"/>
    </source>
</evidence>
<dbReference type="GO" id="GO:0016020">
    <property type="term" value="C:membrane"/>
    <property type="evidence" value="ECO:0007669"/>
    <property type="project" value="UniProtKB-SubCell"/>
</dbReference>
<dbReference type="Pfam" id="PF03348">
    <property type="entry name" value="Serinc"/>
    <property type="match status" value="3"/>
</dbReference>
<feature type="transmembrane region" description="Helical" evidence="6">
    <location>
        <begin position="497"/>
        <end position="518"/>
    </location>
</feature>
<feature type="transmembrane region" description="Helical" evidence="6">
    <location>
        <begin position="43"/>
        <end position="66"/>
    </location>
</feature>
<feature type="transmembrane region" description="Helical" evidence="6">
    <location>
        <begin position="294"/>
        <end position="313"/>
    </location>
</feature>
<dbReference type="AlphaFoldDB" id="A0ABD3SBK2"/>
<gene>
    <name evidence="7" type="ORF">ACHAXA_008958</name>
</gene>
<feature type="transmembrane region" description="Helical" evidence="6">
    <location>
        <begin position="455"/>
        <end position="476"/>
    </location>
</feature>
<keyword evidence="4 6" id="KW-1133">Transmembrane helix</keyword>
<accession>A0ABD3SBK2</accession>
<feature type="transmembrane region" description="Helical" evidence="6">
    <location>
        <begin position="261"/>
        <end position="282"/>
    </location>
</feature>
<proteinExistence type="inferred from homology"/>
<comment type="similarity">
    <text evidence="2">Belongs to the TDE1 family.</text>
</comment>
<reference evidence="7 8" key="1">
    <citation type="submission" date="2024-10" db="EMBL/GenBank/DDBJ databases">
        <title>Updated reference genomes for cyclostephanoid diatoms.</title>
        <authorList>
            <person name="Roberts W.R."/>
            <person name="Alverson A.J."/>
        </authorList>
    </citation>
    <scope>NUCLEOTIDE SEQUENCE [LARGE SCALE GENOMIC DNA]</scope>
    <source>
        <strain evidence="7 8">AJA228-03</strain>
    </source>
</reference>
<feature type="transmembrane region" description="Helical" evidence="6">
    <location>
        <begin position="319"/>
        <end position="337"/>
    </location>
</feature>
<evidence type="ECO:0000256" key="3">
    <source>
        <dbReference type="ARBA" id="ARBA00022692"/>
    </source>
</evidence>
<keyword evidence="5 6" id="KW-0472">Membrane</keyword>
<keyword evidence="8" id="KW-1185">Reference proteome</keyword>
<dbReference type="EMBL" id="JALLPB020000079">
    <property type="protein sequence ID" value="KAL3821918.1"/>
    <property type="molecule type" value="Genomic_DNA"/>
</dbReference>
<evidence type="ECO:0000256" key="6">
    <source>
        <dbReference type="SAM" id="Phobius"/>
    </source>
</evidence>
<protein>
    <submittedName>
        <fullName evidence="7">Uncharacterized protein</fullName>
    </submittedName>
</protein>
<dbReference type="InterPro" id="IPR005016">
    <property type="entry name" value="TDE1/TMS"/>
</dbReference>
<dbReference type="PANTHER" id="PTHR10383">
    <property type="entry name" value="SERINE INCORPORATOR"/>
    <property type="match status" value="1"/>
</dbReference>
<comment type="caution">
    <text evidence="7">The sequence shown here is derived from an EMBL/GenBank/DDBJ whole genome shotgun (WGS) entry which is preliminary data.</text>
</comment>
<comment type="subcellular location">
    <subcellularLocation>
        <location evidence="1">Membrane</location>
        <topology evidence="1">Multi-pass membrane protein</topology>
    </subcellularLocation>
</comment>
<feature type="transmembrane region" description="Helical" evidence="6">
    <location>
        <begin position="344"/>
        <end position="364"/>
    </location>
</feature>
<feature type="transmembrane region" description="Helical" evidence="6">
    <location>
        <begin position="161"/>
        <end position="181"/>
    </location>
</feature>
<dbReference type="Proteomes" id="UP001530377">
    <property type="component" value="Unassembled WGS sequence"/>
</dbReference>
<evidence type="ECO:0000313" key="8">
    <source>
        <dbReference type="Proteomes" id="UP001530377"/>
    </source>
</evidence>
<dbReference type="PANTHER" id="PTHR10383:SF9">
    <property type="entry name" value="SERINE INCORPORATOR, ISOFORM F"/>
    <property type="match status" value="1"/>
</dbReference>
<name>A0ABD3SBK2_9STRA</name>
<sequence>MGGVISSSASVTLAYCACASASSLCRACLGTTSPSGTTGRRRSVLLLSASCALSLLFQYYLAPALIGDDDHRRRWWWWNAMGNVSGWVVERVHAGWTSGCESYRRDDAGGDDDDGDAAYARCVGYAGAYRPSCTAFAYFVVASLSSRCDPTMDRRYWPSRYGMYLLSVLCSIFVSNVPWYLGLYLHISRVCAVIFVVIQQVILIDVAYNWNDSWVGECALGVRVLCSFGSFVPLTPRDLSGWEIGRADSADRLEWGTGAKWLRATIAACAVFYLASFVSIWFMYRYFGDCKSNAFIIASTLFGVVGVTILQLSVLEGSLLTSSVVSLYAAYLGYSAVSKNPLGSALGTIVGLMLTALSLAWTGWCYTAEDRLGSTAGASRTRSLGGGNATIGLGGGGFRRGRDPLLDLDDPFLDYVDDDRPPSGLALGPADDDYYYAGDGGDDILPQHPSEVWKLNAVLALVSCWVAMSLTGWGSISGGDTYEEGGVRYHAAANPQVGRVNMVMITMSQWIALSLYAWTLVAPRLFPDRDFS</sequence>
<evidence type="ECO:0000256" key="2">
    <source>
        <dbReference type="ARBA" id="ARBA00006665"/>
    </source>
</evidence>
<organism evidence="7 8">
    <name type="scientific">Cyclostephanos tholiformis</name>
    <dbReference type="NCBI Taxonomy" id="382380"/>
    <lineage>
        <taxon>Eukaryota</taxon>
        <taxon>Sar</taxon>
        <taxon>Stramenopiles</taxon>
        <taxon>Ochrophyta</taxon>
        <taxon>Bacillariophyta</taxon>
        <taxon>Coscinodiscophyceae</taxon>
        <taxon>Thalassiosirophycidae</taxon>
        <taxon>Stephanodiscales</taxon>
        <taxon>Stephanodiscaceae</taxon>
        <taxon>Cyclostephanos</taxon>
    </lineage>
</organism>
<feature type="transmembrane region" description="Helical" evidence="6">
    <location>
        <begin position="187"/>
        <end position="207"/>
    </location>
</feature>
<evidence type="ECO:0000256" key="1">
    <source>
        <dbReference type="ARBA" id="ARBA00004141"/>
    </source>
</evidence>
<evidence type="ECO:0000256" key="4">
    <source>
        <dbReference type="ARBA" id="ARBA00022989"/>
    </source>
</evidence>
<evidence type="ECO:0000256" key="5">
    <source>
        <dbReference type="ARBA" id="ARBA00023136"/>
    </source>
</evidence>
<keyword evidence="3 6" id="KW-0812">Transmembrane</keyword>